<dbReference type="PROSITE" id="PS00651">
    <property type="entry name" value="RIBOSOMAL_L9"/>
    <property type="match status" value="1"/>
</dbReference>
<dbReference type="InterPro" id="IPR009027">
    <property type="entry name" value="Ribosomal_bL9/RNase_H1_N"/>
</dbReference>
<keyword evidence="2 7" id="KW-0699">rRNA-binding</keyword>
<evidence type="ECO:0000256" key="6">
    <source>
        <dbReference type="ARBA" id="ARBA00035292"/>
    </source>
</evidence>
<dbReference type="Pfam" id="PF03948">
    <property type="entry name" value="Ribosomal_L9_C"/>
    <property type="match status" value="1"/>
</dbReference>
<dbReference type="Proteomes" id="UP000485562">
    <property type="component" value="Unassembled WGS sequence"/>
</dbReference>
<evidence type="ECO:0000256" key="2">
    <source>
        <dbReference type="ARBA" id="ARBA00022730"/>
    </source>
</evidence>
<evidence type="ECO:0000256" key="3">
    <source>
        <dbReference type="ARBA" id="ARBA00022884"/>
    </source>
</evidence>
<dbReference type="InterPro" id="IPR020070">
    <property type="entry name" value="Ribosomal_bL9_N"/>
</dbReference>
<dbReference type="GO" id="GO:0005840">
    <property type="term" value="C:ribosome"/>
    <property type="evidence" value="ECO:0007669"/>
    <property type="project" value="UniProtKB-KW"/>
</dbReference>
<evidence type="ECO:0000256" key="4">
    <source>
        <dbReference type="ARBA" id="ARBA00022980"/>
    </source>
</evidence>
<protein>
    <recommendedName>
        <fullName evidence="6 7">Large ribosomal subunit protein bL9</fullName>
    </recommendedName>
</protein>
<comment type="similarity">
    <text evidence="1 7">Belongs to the bacterial ribosomal protein bL9 family.</text>
</comment>
<evidence type="ECO:0000256" key="1">
    <source>
        <dbReference type="ARBA" id="ARBA00010605"/>
    </source>
</evidence>
<evidence type="ECO:0000259" key="9">
    <source>
        <dbReference type="PROSITE" id="PS00651"/>
    </source>
</evidence>
<comment type="caution">
    <text evidence="10">The sequence shown here is derived from an EMBL/GenBank/DDBJ whole genome shotgun (WGS) entry which is preliminary data.</text>
</comment>
<comment type="function">
    <text evidence="7">Binds to the 23S rRNA.</text>
</comment>
<dbReference type="Gene3D" id="3.10.430.100">
    <property type="entry name" value="Ribosomal protein L9, C-terminal domain"/>
    <property type="match status" value="1"/>
</dbReference>
<keyword evidence="3 7" id="KW-0694">RNA-binding</keyword>
<feature type="domain" description="Ribosomal protein L9" evidence="9">
    <location>
        <begin position="13"/>
        <end position="40"/>
    </location>
</feature>
<dbReference type="GO" id="GO:0019843">
    <property type="term" value="F:rRNA binding"/>
    <property type="evidence" value="ECO:0007669"/>
    <property type="project" value="UniProtKB-UniRule"/>
</dbReference>
<feature type="coiled-coil region" evidence="8">
    <location>
        <begin position="44"/>
        <end position="78"/>
    </location>
</feature>
<dbReference type="NCBIfam" id="TIGR00158">
    <property type="entry name" value="L9"/>
    <property type="match status" value="1"/>
</dbReference>
<sequence length="152" mass="17269">MKIILTKDIKGLGQEGEIHEVRDGYARNYLLPKGLAIEASGKNIKKIEQIKKSADLKREKLLRETEELQKKLDKISITIEANAGEEEKLFGSITAEDIVNALKSQHDIQIDKHQVNIEEPIKKLGIYKVNIHLIGEIRAELKVWIVQKQNPA</sequence>
<dbReference type="InterPro" id="IPR000244">
    <property type="entry name" value="Ribosomal_bL9"/>
</dbReference>
<dbReference type="HAMAP" id="MF_00503">
    <property type="entry name" value="Ribosomal_bL9"/>
    <property type="match status" value="1"/>
</dbReference>
<dbReference type="InterPro" id="IPR020069">
    <property type="entry name" value="Ribosomal_bL9_C"/>
</dbReference>
<dbReference type="GO" id="GO:0003735">
    <property type="term" value="F:structural constituent of ribosome"/>
    <property type="evidence" value="ECO:0007669"/>
    <property type="project" value="InterPro"/>
</dbReference>
<evidence type="ECO:0000256" key="8">
    <source>
        <dbReference type="SAM" id="Coils"/>
    </source>
</evidence>
<dbReference type="InterPro" id="IPR020594">
    <property type="entry name" value="Ribosomal_bL9_bac/chp"/>
</dbReference>
<name>A0A1V6CA34_UNCT6</name>
<gene>
    <name evidence="7 10" type="primary">rplI</name>
    <name evidence="10" type="ORF">BWX89_00803</name>
</gene>
<dbReference type="Gene3D" id="3.40.5.10">
    <property type="entry name" value="Ribosomal protein L9, N-terminal domain"/>
    <property type="match status" value="1"/>
</dbReference>
<keyword evidence="5 7" id="KW-0687">Ribonucleoprotein</keyword>
<accession>A0A1V6CA34</accession>
<keyword evidence="8" id="KW-0175">Coiled coil</keyword>
<dbReference type="PANTHER" id="PTHR21368">
    <property type="entry name" value="50S RIBOSOMAL PROTEIN L9"/>
    <property type="match status" value="1"/>
</dbReference>
<dbReference type="AlphaFoldDB" id="A0A1V6CA34"/>
<evidence type="ECO:0000313" key="10">
    <source>
        <dbReference type="EMBL" id="OQB73756.1"/>
    </source>
</evidence>
<reference evidence="10" key="1">
    <citation type="submission" date="2017-02" db="EMBL/GenBank/DDBJ databases">
        <title>Delving into the versatile metabolic prowess of the omnipresent phylum Bacteroidetes.</title>
        <authorList>
            <person name="Nobu M.K."/>
            <person name="Mei R."/>
            <person name="Narihiro T."/>
            <person name="Kuroda K."/>
            <person name="Liu W.-T."/>
        </authorList>
    </citation>
    <scope>NUCLEOTIDE SEQUENCE</scope>
    <source>
        <strain evidence="10">ADurb.Bin131</strain>
    </source>
</reference>
<dbReference type="Pfam" id="PF01281">
    <property type="entry name" value="Ribosomal_L9_N"/>
    <property type="match status" value="1"/>
</dbReference>
<dbReference type="SUPFAM" id="SSF55653">
    <property type="entry name" value="Ribosomal protein L9 C-domain"/>
    <property type="match status" value="1"/>
</dbReference>
<dbReference type="GO" id="GO:1990904">
    <property type="term" value="C:ribonucleoprotein complex"/>
    <property type="evidence" value="ECO:0007669"/>
    <property type="project" value="UniProtKB-KW"/>
</dbReference>
<proteinExistence type="inferred from homology"/>
<organism evidence="10">
    <name type="scientific">candidate division TA06 bacterium ADurb.Bin131</name>
    <dbReference type="NCBI Taxonomy" id="1852827"/>
    <lineage>
        <taxon>Bacteria</taxon>
        <taxon>Bacteria division TA06</taxon>
    </lineage>
</organism>
<evidence type="ECO:0000256" key="7">
    <source>
        <dbReference type="HAMAP-Rule" id="MF_00503"/>
    </source>
</evidence>
<dbReference type="SUPFAM" id="SSF55658">
    <property type="entry name" value="L9 N-domain-like"/>
    <property type="match status" value="1"/>
</dbReference>
<dbReference type="InterPro" id="IPR036791">
    <property type="entry name" value="Ribosomal_bL9_C_sf"/>
</dbReference>
<dbReference type="GO" id="GO:0006412">
    <property type="term" value="P:translation"/>
    <property type="evidence" value="ECO:0007669"/>
    <property type="project" value="UniProtKB-UniRule"/>
</dbReference>
<dbReference type="InterPro" id="IPR036935">
    <property type="entry name" value="Ribosomal_bL9_N_sf"/>
</dbReference>
<evidence type="ECO:0000256" key="5">
    <source>
        <dbReference type="ARBA" id="ARBA00023274"/>
    </source>
</evidence>
<dbReference type="FunFam" id="3.40.5.10:FF:000003">
    <property type="entry name" value="50S ribosomal protein L9"/>
    <property type="match status" value="1"/>
</dbReference>
<keyword evidence="4 7" id="KW-0689">Ribosomal protein</keyword>
<dbReference type="EMBL" id="MWDQ01000066">
    <property type="protein sequence ID" value="OQB73756.1"/>
    <property type="molecule type" value="Genomic_DNA"/>
</dbReference>